<dbReference type="InterPro" id="IPR011009">
    <property type="entry name" value="Kinase-like_dom_sf"/>
</dbReference>
<name>A0A5C8ZP74_9GAMM</name>
<evidence type="ECO:0000313" key="3">
    <source>
        <dbReference type="Proteomes" id="UP000321933"/>
    </source>
</evidence>
<dbReference type="SUPFAM" id="SSF56112">
    <property type="entry name" value="Protein kinase-like (PK-like)"/>
    <property type="match status" value="1"/>
</dbReference>
<proteinExistence type="predicted"/>
<sequence length="463" mass="51430">MSSTGTALPAGAEDWLRQRLDARELQLKRLVVRREAWQVDVVTRAGAAERYFLRIDRAALANAPGRRGLKRETGLIRYLCEHTSIPTQGIVDWNDEFCIALQTFEPGRADLDAADAGEQEAVLSEFMGYLADLHRIEVDQLALPDFELPPTPQAHSLMELEAVDQIGDLPGPPDSSTVLGAFSRYWLRRHVPDSVQRTCLLQGDTGAGNFMFERGRITAIVDWEWAHYGDPLEDLGNVWLRDFFTPSAGGDLTPYFRRYAEQAGVSLDWRKIVYYLAHQLGRSVISLPGLVRRPAWNTPVAMNLGYQAVCDLLLCEAFGLYHDLAPELEDLPGAAVTADDELYEVLAKQLARGVAPAVQGDFAAAMTAGATDIVHYLARRHRDGPGVDERELSGINALLGTGMRQLPEARQALLDCLNSRPETLDEETLIAHCWGVAHRNFALMAPLVTRWQHCRLAAVNLRA</sequence>
<dbReference type="RefSeq" id="WP_148065922.1">
    <property type="nucleotide sequence ID" value="NZ_VRYZ01000010.1"/>
</dbReference>
<dbReference type="AlphaFoldDB" id="A0A5C8ZP74"/>
<dbReference type="OrthoDB" id="3806873at2"/>
<keyword evidence="2" id="KW-0808">Transferase</keyword>
<dbReference type="Pfam" id="PF01636">
    <property type="entry name" value="APH"/>
    <property type="match status" value="1"/>
</dbReference>
<reference evidence="2 3" key="1">
    <citation type="submission" date="2019-08" db="EMBL/GenBank/DDBJ databases">
        <title>Parahaliea maris sp. nov., isolated from the surface seawater.</title>
        <authorList>
            <person name="Liu Y."/>
        </authorList>
    </citation>
    <scope>NUCLEOTIDE SEQUENCE [LARGE SCALE GENOMIC DNA]</scope>
    <source>
        <strain evidence="2 3">S2-26</strain>
    </source>
</reference>
<protein>
    <submittedName>
        <fullName evidence="2">Phosphotransferase</fullName>
    </submittedName>
</protein>
<dbReference type="EMBL" id="VRYZ01000010">
    <property type="protein sequence ID" value="TXS89171.1"/>
    <property type="molecule type" value="Genomic_DNA"/>
</dbReference>
<dbReference type="Proteomes" id="UP000321933">
    <property type="component" value="Unassembled WGS sequence"/>
</dbReference>
<organism evidence="2 3">
    <name type="scientific">Parahaliea aestuarii</name>
    <dbReference type="NCBI Taxonomy" id="1852021"/>
    <lineage>
        <taxon>Bacteria</taxon>
        <taxon>Pseudomonadati</taxon>
        <taxon>Pseudomonadota</taxon>
        <taxon>Gammaproteobacteria</taxon>
        <taxon>Cellvibrionales</taxon>
        <taxon>Halieaceae</taxon>
        <taxon>Parahaliea</taxon>
    </lineage>
</organism>
<accession>A0A5C8ZP74</accession>
<dbReference type="PANTHER" id="PTHR21310">
    <property type="entry name" value="AMINOGLYCOSIDE PHOSPHOTRANSFERASE-RELATED-RELATED"/>
    <property type="match status" value="1"/>
</dbReference>
<dbReference type="InterPro" id="IPR002575">
    <property type="entry name" value="Aminoglycoside_PTrfase"/>
</dbReference>
<comment type="caution">
    <text evidence="2">The sequence shown here is derived from an EMBL/GenBank/DDBJ whole genome shotgun (WGS) entry which is preliminary data.</text>
</comment>
<dbReference type="GO" id="GO:0016740">
    <property type="term" value="F:transferase activity"/>
    <property type="evidence" value="ECO:0007669"/>
    <property type="project" value="UniProtKB-KW"/>
</dbReference>
<gene>
    <name evidence="2" type="ORF">FVW59_18790</name>
</gene>
<evidence type="ECO:0000313" key="2">
    <source>
        <dbReference type="EMBL" id="TXS89171.1"/>
    </source>
</evidence>
<feature type="domain" description="Aminoglycoside phosphotransferase" evidence="1">
    <location>
        <begin position="41"/>
        <end position="260"/>
    </location>
</feature>
<dbReference type="Gene3D" id="3.90.1200.10">
    <property type="match status" value="1"/>
</dbReference>
<dbReference type="InterPro" id="IPR051678">
    <property type="entry name" value="AGP_Transferase"/>
</dbReference>
<keyword evidence="3" id="KW-1185">Reference proteome</keyword>
<evidence type="ECO:0000259" key="1">
    <source>
        <dbReference type="Pfam" id="PF01636"/>
    </source>
</evidence>